<feature type="region of interest" description="Disordered" evidence="8">
    <location>
        <begin position="1"/>
        <end position="26"/>
    </location>
</feature>
<comment type="similarity">
    <text evidence="6">Belongs to the BsaP family.</text>
</comment>
<comment type="cofactor">
    <cofactor evidence="1">
        <name>iron-sulfur cluster</name>
        <dbReference type="ChEBI" id="CHEBI:30408"/>
    </cofactor>
</comment>
<proteinExistence type="inferred from homology"/>
<dbReference type="Pfam" id="PF26519">
    <property type="entry name" value="BsaP"/>
    <property type="match status" value="1"/>
</dbReference>
<evidence type="ECO:0000313" key="11">
    <source>
        <dbReference type="Proteomes" id="UP000249451"/>
    </source>
</evidence>
<reference evidence="10 11" key="1">
    <citation type="submission" date="2017-11" db="EMBL/GenBank/DDBJ databases">
        <title>Infants hospitalized years apart are colonized by the same room-sourced microbial strains.</title>
        <authorList>
            <person name="Brooks B."/>
            <person name="Olm M.R."/>
            <person name="Firek B.A."/>
            <person name="Baker R."/>
            <person name="Thomas B.C."/>
            <person name="Morowitz M.J."/>
            <person name="Banfield J.F."/>
        </authorList>
    </citation>
    <scope>NUCLEOTIDE SEQUENCE [LARGE SCALE GENOMIC DNA]</scope>
    <source>
        <strain evidence="10">S2_012_000_R3_87</strain>
    </source>
</reference>
<evidence type="ECO:0000259" key="9">
    <source>
        <dbReference type="Pfam" id="PF26519"/>
    </source>
</evidence>
<feature type="domain" description="Biotin synthase auxiliary protein C-terminal" evidence="9">
    <location>
        <begin position="92"/>
        <end position="118"/>
    </location>
</feature>
<dbReference type="AlphaFoldDB" id="A0A2W5AZX9"/>
<sequence>MTRKNTSAAPWAVPPPWEGPPRTQVVTPPEVGAELSAATLALLDPTVAEFDPFTGAGIAADTSAEQRAESYSPSQRKGLDAPRYCPCCGRRMKVQVLPTGWLAECSRHGIVDSTMLYPHT</sequence>
<keyword evidence="4" id="KW-0408">Iron</keyword>
<name>A0A2W5AZX9_9CORY</name>
<evidence type="ECO:0000256" key="3">
    <source>
        <dbReference type="ARBA" id="ARBA00022756"/>
    </source>
</evidence>
<evidence type="ECO:0000256" key="1">
    <source>
        <dbReference type="ARBA" id="ARBA00001915"/>
    </source>
</evidence>
<dbReference type="EMBL" id="QFNY01000218">
    <property type="protein sequence ID" value="PZO99203.1"/>
    <property type="molecule type" value="Genomic_DNA"/>
</dbReference>
<comment type="caution">
    <text evidence="10">The sequence shown here is derived from an EMBL/GenBank/DDBJ whole genome shotgun (WGS) entry which is preliminary data.</text>
</comment>
<evidence type="ECO:0000256" key="5">
    <source>
        <dbReference type="ARBA" id="ARBA00093761"/>
    </source>
</evidence>
<evidence type="ECO:0000256" key="6">
    <source>
        <dbReference type="ARBA" id="ARBA00093780"/>
    </source>
</evidence>
<keyword evidence="3" id="KW-0093">Biotin biosynthesis</keyword>
<dbReference type="InterPro" id="IPR058605">
    <property type="entry name" value="BsaP_C"/>
</dbReference>
<evidence type="ECO:0000256" key="8">
    <source>
        <dbReference type="SAM" id="MobiDB-lite"/>
    </source>
</evidence>
<dbReference type="RefSeq" id="WP_012359710.1">
    <property type="nucleotide sequence ID" value="NZ_CP065982.1"/>
</dbReference>
<gene>
    <name evidence="10" type="ORF">DI609_08835</name>
</gene>
<dbReference type="GeneID" id="88092685"/>
<evidence type="ECO:0000256" key="7">
    <source>
        <dbReference type="ARBA" id="ARBA00093796"/>
    </source>
</evidence>
<dbReference type="Proteomes" id="UP000249451">
    <property type="component" value="Unassembled WGS sequence"/>
</dbReference>
<keyword evidence="2" id="KW-0479">Metal-binding</keyword>
<accession>A0A2W5AZX9</accession>
<evidence type="ECO:0000256" key="2">
    <source>
        <dbReference type="ARBA" id="ARBA00022723"/>
    </source>
</evidence>
<evidence type="ECO:0000256" key="4">
    <source>
        <dbReference type="ARBA" id="ARBA00023004"/>
    </source>
</evidence>
<organism evidence="10 11">
    <name type="scientific">Corynebacterium urealyticum</name>
    <dbReference type="NCBI Taxonomy" id="43771"/>
    <lineage>
        <taxon>Bacteria</taxon>
        <taxon>Bacillati</taxon>
        <taxon>Actinomycetota</taxon>
        <taxon>Actinomycetes</taxon>
        <taxon>Mycobacteriales</taxon>
        <taxon>Corynebacteriaceae</taxon>
        <taxon>Corynebacterium</taxon>
    </lineage>
</organism>
<protein>
    <recommendedName>
        <fullName evidence="7">Biotin synthase auxiliary protein</fullName>
    </recommendedName>
</protein>
<comment type="function">
    <text evidence="5">Required for the activity of the biotin synthase BioB.</text>
</comment>
<evidence type="ECO:0000313" key="10">
    <source>
        <dbReference type="EMBL" id="PZO99203.1"/>
    </source>
</evidence>